<accession>A0ABQ3V8H3</accession>
<sequence>MLTWYGIYQGQLCVSTAEEGIAKPDEPEMGRKAEADGVWSGEAFLCAGEGGNTFGKMDTLPLSVGG</sequence>
<proteinExistence type="predicted"/>
<reference evidence="1 2" key="1">
    <citation type="journal article" date="2021" name="Int. J. Syst. Evol. Microbiol.">
        <title>Reticulibacter mediterranei gen. nov., sp. nov., within the new family Reticulibacteraceae fam. nov., and Ktedonospora formicarum gen. nov., sp. nov., Ktedonobacter robiniae sp. nov., Dictyobacter formicarum sp. nov. and Dictyobacter arantiisoli sp. nov., belonging to the class Ktedonobacteria.</title>
        <authorList>
            <person name="Yabe S."/>
            <person name="Zheng Y."/>
            <person name="Wang C.M."/>
            <person name="Sakai Y."/>
            <person name="Abe K."/>
            <person name="Yokota A."/>
            <person name="Donadio S."/>
            <person name="Cavaletti L."/>
            <person name="Monciardini P."/>
        </authorList>
    </citation>
    <scope>NUCLEOTIDE SEQUENCE [LARGE SCALE GENOMIC DNA]</scope>
    <source>
        <strain evidence="1 2">SOSP1-30</strain>
    </source>
</reference>
<gene>
    <name evidence="1" type="ORF">KSB_91600</name>
</gene>
<dbReference type="Proteomes" id="UP000654345">
    <property type="component" value="Unassembled WGS sequence"/>
</dbReference>
<evidence type="ECO:0000313" key="2">
    <source>
        <dbReference type="Proteomes" id="UP000654345"/>
    </source>
</evidence>
<keyword evidence="2" id="KW-1185">Reference proteome</keyword>
<dbReference type="EMBL" id="BNJG01000006">
    <property type="protein sequence ID" value="GHO60685.1"/>
    <property type="molecule type" value="Genomic_DNA"/>
</dbReference>
<organism evidence="1 2">
    <name type="scientific">Ktedonobacter robiniae</name>
    <dbReference type="NCBI Taxonomy" id="2778365"/>
    <lineage>
        <taxon>Bacteria</taxon>
        <taxon>Bacillati</taxon>
        <taxon>Chloroflexota</taxon>
        <taxon>Ktedonobacteria</taxon>
        <taxon>Ktedonobacterales</taxon>
        <taxon>Ktedonobacteraceae</taxon>
        <taxon>Ktedonobacter</taxon>
    </lineage>
</organism>
<name>A0ABQ3V8H3_9CHLR</name>
<comment type="caution">
    <text evidence="1">The sequence shown here is derived from an EMBL/GenBank/DDBJ whole genome shotgun (WGS) entry which is preliminary data.</text>
</comment>
<protein>
    <submittedName>
        <fullName evidence="1">Uncharacterized protein</fullName>
    </submittedName>
</protein>
<evidence type="ECO:0000313" key="1">
    <source>
        <dbReference type="EMBL" id="GHO60685.1"/>
    </source>
</evidence>